<proteinExistence type="predicted"/>
<organism evidence="1 2">
    <name type="scientific">Trifolium pratense</name>
    <name type="common">Red clover</name>
    <dbReference type="NCBI Taxonomy" id="57577"/>
    <lineage>
        <taxon>Eukaryota</taxon>
        <taxon>Viridiplantae</taxon>
        <taxon>Streptophyta</taxon>
        <taxon>Embryophyta</taxon>
        <taxon>Tracheophyta</taxon>
        <taxon>Spermatophyta</taxon>
        <taxon>Magnoliopsida</taxon>
        <taxon>eudicotyledons</taxon>
        <taxon>Gunneridae</taxon>
        <taxon>Pentapetalae</taxon>
        <taxon>rosids</taxon>
        <taxon>fabids</taxon>
        <taxon>Fabales</taxon>
        <taxon>Fabaceae</taxon>
        <taxon>Papilionoideae</taxon>
        <taxon>50 kb inversion clade</taxon>
        <taxon>NPAAA clade</taxon>
        <taxon>Hologalegina</taxon>
        <taxon>IRL clade</taxon>
        <taxon>Trifolieae</taxon>
        <taxon>Trifolium</taxon>
    </lineage>
</organism>
<protein>
    <submittedName>
        <fullName evidence="1">Uncharacterized protein</fullName>
    </submittedName>
</protein>
<evidence type="ECO:0000313" key="2">
    <source>
        <dbReference type="Proteomes" id="UP001177021"/>
    </source>
</evidence>
<evidence type="ECO:0000313" key="1">
    <source>
        <dbReference type="EMBL" id="CAJ2639544.1"/>
    </source>
</evidence>
<name>A0ACB0J4Y2_TRIPR</name>
<comment type="caution">
    <text evidence="1">The sequence shown here is derived from an EMBL/GenBank/DDBJ whole genome shotgun (WGS) entry which is preliminary data.</text>
</comment>
<dbReference type="Proteomes" id="UP001177021">
    <property type="component" value="Unassembled WGS sequence"/>
</dbReference>
<sequence length="518" mass="58553">MDTIKLLACNDEKAMPLAVLAHTVDDLKYEGVKLRTELIMNVSLMRKLPKESSSVDMVILFWIAETRCLSNHVIQEIIRVVKPGGTFVIRKPYMIYDLETRLSSLGFTKTFVLQSPIPIPSVLTQNNPQRSWTTHSTFEFEKTSLTLKIDVCFEVHDEDDLKISQISPGDCETGSTRKDHKNHTSGGAEEDKVFNLGSTRKKIKDPQSACDPDAIKVLACNDEKAMPLAVLAHTVDDLKYEGVKLRTELIMNVSLMRKLPKESSSVDMVILFWMAETRCLSNHVIQEIIRVVKPGGTFVIRKPYVRASKAAYLYKMIYDLETRLSSLGFTKTFVLQSPIPIPSVLTQNNPQRSWTTHSTFEFEKTSLTLKIDVCFEVHDEDDLKISQISQISPGDCETWSTREDHKNHASGGAEDDKVLKLCSTTKQIKDPQSVCDYVTAGHDLWKTGLSFAFTKMSPKFQIDVDSELKNEDCLLTEEDLKKPQMLPVGDYKYGTIRKAPNNDSFSRAKEEEKVLKLG</sequence>
<accession>A0ACB0J4Y2</accession>
<dbReference type="EMBL" id="CASHSV030000024">
    <property type="protein sequence ID" value="CAJ2639544.1"/>
    <property type="molecule type" value="Genomic_DNA"/>
</dbReference>
<reference evidence="1" key="1">
    <citation type="submission" date="2023-10" db="EMBL/GenBank/DDBJ databases">
        <authorList>
            <person name="Rodriguez Cubillos JULIANA M."/>
            <person name="De Vega J."/>
        </authorList>
    </citation>
    <scope>NUCLEOTIDE SEQUENCE</scope>
</reference>
<keyword evidence="2" id="KW-1185">Reference proteome</keyword>
<gene>
    <name evidence="1" type="ORF">MILVUS5_LOCUS9548</name>
</gene>